<name>A0A8J6JVZ7_ELECQ</name>
<dbReference type="EMBL" id="WNTK01000209">
    <property type="protein sequence ID" value="KAG9470887.1"/>
    <property type="molecule type" value="Genomic_DNA"/>
</dbReference>
<keyword evidence="1" id="KW-0812">Transmembrane</keyword>
<reference evidence="2" key="1">
    <citation type="thesis" date="2020" institute="ProQuest LLC" country="789 East Eisenhower Parkway, Ann Arbor, MI, USA">
        <title>Comparative Genomics and Chromosome Evolution.</title>
        <authorList>
            <person name="Mudd A.B."/>
        </authorList>
    </citation>
    <scope>NUCLEOTIDE SEQUENCE</scope>
    <source>
        <strain evidence="2">HN-11 Male</strain>
        <tissue evidence="2">Kidney and liver</tissue>
    </source>
</reference>
<sequence length="209" mass="23670">MDCVRACRQVNRAQDDPDRPPVNSTVLSSDKHEQLQLFHLLLSRQVALSVVGTISRCLAEGHLVSQCPLHVLSLTPTQHHLHLKWGCERRNCIAMEWKWVVSCDKSSITLALTMAMWASKDLRESTSILPSLWFAGLGVGWSLYTIVVVQGTMTTQRYVQDILQPHVFLSWRLPRGIFQQDNVWLHTQGGHRNASITLPHFHGLPTHQG</sequence>
<feature type="transmembrane region" description="Helical" evidence="1">
    <location>
        <begin position="99"/>
        <end position="119"/>
    </location>
</feature>
<dbReference type="InterPro" id="IPR036397">
    <property type="entry name" value="RNaseH_sf"/>
</dbReference>
<dbReference type="AlphaFoldDB" id="A0A8J6JVZ7"/>
<feature type="transmembrane region" description="Helical" evidence="1">
    <location>
        <begin position="131"/>
        <end position="149"/>
    </location>
</feature>
<protein>
    <submittedName>
        <fullName evidence="2">Uncharacterized protein</fullName>
    </submittedName>
</protein>
<dbReference type="GO" id="GO:0003676">
    <property type="term" value="F:nucleic acid binding"/>
    <property type="evidence" value="ECO:0007669"/>
    <property type="project" value="InterPro"/>
</dbReference>
<dbReference type="Proteomes" id="UP000770717">
    <property type="component" value="Unassembled WGS sequence"/>
</dbReference>
<evidence type="ECO:0000313" key="2">
    <source>
        <dbReference type="EMBL" id="KAG9470887.1"/>
    </source>
</evidence>
<keyword evidence="1" id="KW-0472">Membrane</keyword>
<gene>
    <name evidence="2" type="ORF">GDO78_016403</name>
</gene>
<evidence type="ECO:0000256" key="1">
    <source>
        <dbReference type="SAM" id="Phobius"/>
    </source>
</evidence>
<accession>A0A8J6JVZ7</accession>
<comment type="caution">
    <text evidence="2">The sequence shown here is derived from an EMBL/GenBank/DDBJ whole genome shotgun (WGS) entry which is preliminary data.</text>
</comment>
<organism evidence="2 3">
    <name type="scientific">Eleutherodactylus coqui</name>
    <name type="common">Puerto Rican coqui</name>
    <dbReference type="NCBI Taxonomy" id="57060"/>
    <lineage>
        <taxon>Eukaryota</taxon>
        <taxon>Metazoa</taxon>
        <taxon>Chordata</taxon>
        <taxon>Craniata</taxon>
        <taxon>Vertebrata</taxon>
        <taxon>Euteleostomi</taxon>
        <taxon>Amphibia</taxon>
        <taxon>Batrachia</taxon>
        <taxon>Anura</taxon>
        <taxon>Neobatrachia</taxon>
        <taxon>Hyloidea</taxon>
        <taxon>Eleutherodactylidae</taxon>
        <taxon>Eleutherodactylinae</taxon>
        <taxon>Eleutherodactylus</taxon>
        <taxon>Eleutherodactylus</taxon>
    </lineage>
</organism>
<keyword evidence="3" id="KW-1185">Reference proteome</keyword>
<dbReference type="OrthoDB" id="4843387at2759"/>
<proteinExistence type="predicted"/>
<keyword evidence="1" id="KW-1133">Transmembrane helix</keyword>
<dbReference type="Gene3D" id="3.30.420.10">
    <property type="entry name" value="Ribonuclease H-like superfamily/Ribonuclease H"/>
    <property type="match status" value="1"/>
</dbReference>
<evidence type="ECO:0000313" key="3">
    <source>
        <dbReference type="Proteomes" id="UP000770717"/>
    </source>
</evidence>